<name>A0AAE0ZF83_9GAST</name>
<proteinExistence type="predicted"/>
<sequence length="118" mass="13641">MTLIGNTDDSLCELAMPEVDINMQYPFTGCTMHDPVQNVCYGHIHDRTGILTYIKQKSSQAKSSVDECGISEPIQESHLEEDRNMKRYIYLLCQSQDSRFLTFNTCFIFRQIAQLCYL</sequence>
<reference evidence="1" key="1">
    <citation type="journal article" date="2023" name="G3 (Bethesda)">
        <title>A reference genome for the long-term kleptoplast-retaining sea slug Elysia crispata morphotype clarki.</title>
        <authorList>
            <person name="Eastman K.E."/>
            <person name="Pendleton A.L."/>
            <person name="Shaikh M.A."/>
            <person name="Suttiyut T."/>
            <person name="Ogas R."/>
            <person name="Tomko P."/>
            <person name="Gavelis G."/>
            <person name="Widhalm J.R."/>
            <person name="Wisecaver J.H."/>
        </authorList>
    </citation>
    <scope>NUCLEOTIDE SEQUENCE</scope>
    <source>
        <strain evidence="1">ECLA1</strain>
    </source>
</reference>
<dbReference type="AlphaFoldDB" id="A0AAE0ZF83"/>
<organism evidence="1 2">
    <name type="scientific">Elysia crispata</name>
    <name type="common">lettuce slug</name>
    <dbReference type="NCBI Taxonomy" id="231223"/>
    <lineage>
        <taxon>Eukaryota</taxon>
        <taxon>Metazoa</taxon>
        <taxon>Spiralia</taxon>
        <taxon>Lophotrochozoa</taxon>
        <taxon>Mollusca</taxon>
        <taxon>Gastropoda</taxon>
        <taxon>Heterobranchia</taxon>
        <taxon>Euthyneura</taxon>
        <taxon>Panpulmonata</taxon>
        <taxon>Sacoglossa</taxon>
        <taxon>Placobranchoidea</taxon>
        <taxon>Plakobranchidae</taxon>
        <taxon>Elysia</taxon>
    </lineage>
</organism>
<evidence type="ECO:0000313" key="1">
    <source>
        <dbReference type="EMBL" id="KAK3767277.1"/>
    </source>
</evidence>
<dbReference type="Gene3D" id="3.30.40.10">
    <property type="entry name" value="Zinc/RING finger domain, C3HC4 (zinc finger)"/>
    <property type="match status" value="1"/>
</dbReference>
<gene>
    <name evidence="1" type="ORF">RRG08_065661</name>
</gene>
<dbReference type="EMBL" id="JAWDGP010004164">
    <property type="protein sequence ID" value="KAK3767277.1"/>
    <property type="molecule type" value="Genomic_DNA"/>
</dbReference>
<comment type="caution">
    <text evidence="1">The sequence shown here is derived from an EMBL/GenBank/DDBJ whole genome shotgun (WGS) entry which is preliminary data.</text>
</comment>
<evidence type="ECO:0008006" key="3">
    <source>
        <dbReference type="Google" id="ProtNLM"/>
    </source>
</evidence>
<dbReference type="Proteomes" id="UP001283361">
    <property type="component" value="Unassembled WGS sequence"/>
</dbReference>
<accession>A0AAE0ZF83</accession>
<evidence type="ECO:0000313" key="2">
    <source>
        <dbReference type="Proteomes" id="UP001283361"/>
    </source>
</evidence>
<protein>
    <recommendedName>
        <fullName evidence="3">U-box domain-containing protein</fullName>
    </recommendedName>
</protein>
<keyword evidence="2" id="KW-1185">Reference proteome</keyword>
<dbReference type="InterPro" id="IPR013083">
    <property type="entry name" value="Znf_RING/FYVE/PHD"/>
</dbReference>